<feature type="compositionally biased region" description="Acidic residues" evidence="10">
    <location>
        <begin position="336"/>
        <end position="352"/>
    </location>
</feature>
<dbReference type="InterPro" id="IPR037196">
    <property type="entry name" value="HSP90_C"/>
</dbReference>
<protein>
    <recommendedName>
        <fullName evidence="3">Heat shock protein 83</fullName>
    </recommendedName>
</protein>
<keyword evidence="8" id="KW-0143">Chaperone</keyword>
<evidence type="ECO:0000259" key="12">
    <source>
        <dbReference type="SMART" id="SM00387"/>
    </source>
</evidence>
<feature type="binding site" evidence="9">
    <location>
        <position position="288"/>
    </location>
    <ligand>
        <name>ATP</name>
        <dbReference type="ChEBI" id="CHEBI:30616"/>
    </ligand>
</feature>
<evidence type="ECO:0000256" key="7">
    <source>
        <dbReference type="ARBA" id="ARBA00023016"/>
    </source>
</evidence>
<evidence type="ECO:0000313" key="14">
    <source>
        <dbReference type="Proteomes" id="UP000677054"/>
    </source>
</evidence>
<feature type="binding site" evidence="9">
    <location>
        <position position="142"/>
    </location>
    <ligand>
        <name>ATP</name>
        <dbReference type="ChEBI" id="CHEBI:30616"/>
    </ligand>
</feature>
<dbReference type="InterPro" id="IPR003594">
    <property type="entry name" value="HATPase_dom"/>
</dbReference>
<dbReference type="InterPro" id="IPR020575">
    <property type="entry name" value="Hsp90_N"/>
</dbReference>
<reference evidence="13" key="1">
    <citation type="submission" date="2020-11" db="EMBL/GenBank/DDBJ databases">
        <authorList>
            <person name="Tran Van P."/>
        </authorList>
    </citation>
    <scope>NUCLEOTIDE SEQUENCE</scope>
</reference>
<dbReference type="PIRSF" id="PIRSF002583">
    <property type="entry name" value="Hsp90"/>
    <property type="match status" value="1"/>
</dbReference>
<keyword evidence="4" id="KW-0963">Cytoplasm</keyword>
<dbReference type="SMART" id="SM00387">
    <property type="entry name" value="HATPase_c"/>
    <property type="match status" value="1"/>
</dbReference>
<name>A0A7R8XHC1_9CRUS</name>
<dbReference type="Gene3D" id="3.30.565.10">
    <property type="entry name" value="Histidine kinase-like ATPase, C-terminal domain"/>
    <property type="match status" value="1"/>
</dbReference>
<keyword evidence="14" id="KW-1185">Reference proteome</keyword>
<proteinExistence type="inferred from homology"/>
<dbReference type="OrthoDB" id="5426351at2759"/>
<evidence type="ECO:0000256" key="1">
    <source>
        <dbReference type="ARBA" id="ARBA00004496"/>
    </source>
</evidence>
<keyword evidence="11" id="KW-1133">Transmembrane helix</keyword>
<evidence type="ECO:0000256" key="6">
    <source>
        <dbReference type="ARBA" id="ARBA00022840"/>
    </source>
</evidence>
<dbReference type="SUPFAM" id="SSF110942">
    <property type="entry name" value="HSP90 C-terminal domain"/>
    <property type="match status" value="1"/>
</dbReference>
<keyword evidence="7" id="KW-0346">Stress response</keyword>
<dbReference type="GO" id="GO:0005524">
    <property type="term" value="F:ATP binding"/>
    <property type="evidence" value="ECO:0007669"/>
    <property type="project" value="UniProtKB-KW"/>
</dbReference>
<feature type="binding site" evidence="9">
    <location>
        <position position="207"/>
    </location>
    <ligand>
        <name>ATP</name>
        <dbReference type="ChEBI" id="CHEBI:30616"/>
    </ligand>
</feature>
<dbReference type="AlphaFoldDB" id="A0A7R8XHC1"/>
<dbReference type="InterPro" id="IPR001404">
    <property type="entry name" value="Hsp90_fam"/>
</dbReference>
<feature type="domain" description="Histidine kinase/HSP90-like ATPase" evidence="12">
    <location>
        <begin position="135"/>
        <end position="298"/>
    </location>
</feature>
<dbReference type="SUPFAM" id="SSF55874">
    <property type="entry name" value="ATPase domain of HSP90 chaperone/DNA topoisomerase II/histidine kinase"/>
    <property type="match status" value="1"/>
</dbReference>
<dbReference type="PRINTS" id="PR00775">
    <property type="entry name" value="HEATSHOCK90"/>
</dbReference>
<dbReference type="FunFam" id="3.40.50.11260:FF:000001">
    <property type="entry name" value="Heat shock protein 90 alpha"/>
    <property type="match status" value="1"/>
</dbReference>
<dbReference type="Pfam" id="PF00183">
    <property type="entry name" value="HSP90"/>
    <property type="match status" value="2"/>
</dbReference>
<dbReference type="InterPro" id="IPR036890">
    <property type="entry name" value="HATPase_C_sf"/>
</dbReference>
<keyword evidence="11" id="KW-0472">Membrane</keyword>
<evidence type="ECO:0000256" key="11">
    <source>
        <dbReference type="SAM" id="Phobius"/>
    </source>
</evidence>
<keyword evidence="6 9" id="KW-0067">ATP-binding</keyword>
<gene>
    <name evidence="13" type="ORF">DSTB1V02_LOCUS5949</name>
</gene>
<dbReference type="GO" id="GO:0140662">
    <property type="term" value="F:ATP-dependent protein folding chaperone"/>
    <property type="evidence" value="ECO:0007669"/>
    <property type="project" value="InterPro"/>
</dbReference>
<dbReference type="Gene3D" id="1.20.120.790">
    <property type="entry name" value="Heat shock protein 90, C-terminal domain"/>
    <property type="match status" value="1"/>
</dbReference>
<feature type="binding site" evidence="9">
    <location>
        <begin position="237"/>
        <end position="242"/>
    </location>
    <ligand>
        <name>ATP</name>
        <dbReference type="ChEBI" id="CHEBI:30616"/>
    </ligand>
</feature>
<evidence type="ECO:0000256" key="2">
    <source>
        <dbReference type="ARBA" id="ARBA00008239"/>
    </source>
</evidence>
<evidence type="ECO:0000256" key="5">
    <source>
        <dbReference type="ARBA" id="ARBA00022741"/>
    </source>
</evidence>
<feature type="binding site" evidence="9">
    <location>
        <position position="188"/>
    </location>
    <ligand>
        <name>ATP</name>
        <dbReference type="ChEBI" id="CHEBI:30616"/>
    </ligand>
</feature>
<feature type="region of interest" description="Disordered" evidence="10">
    <location>
        <begin position="336"/>
        <end position="363"/>
    </location>
</feature>
<dbReference type="CDD" id="cd16927">
    <property type="entry name" value="HATPase_Hsp90-like"/>
    <property type="match status" value="1"/>
</dbReference>
<dbReference type="Pfam" id="PF13589">
    <property type="entry name" value="HATPase_c_3"/>
    <property type="match status" value="1"/>
</dbReference>
<comment type="subcellular location">
    <subcellularLocation>
        <location evidence="1">Cytoplasm</location>
    </subcellularLocation>
</comment>
<evidence type="ECO:0000256" key="4">
    <source>
        <dbReference type="ARBA" id="ARBA00022490"/>
    </source>
</evidence>
<feature type="binding site" evidence="9">
    <location>
        <position position="146"/>
    </location>
    <ligand>
        <name>ATP</name>
        <dbReference type="ChEBI" id="CHEBI:30616"/>
    </ligand>
</feature>
<evidence type="ECO:0000256" key="9">
    <source>
        <dbReference type="PIRSR" id="PIRSR002583-1"/>
    </source>
</evidence>
<feature type="binding site" evidence="9">
    <location>
        <position position="201"/>
    </location>
    <ligand>
        <name>ATP</name>
        <dbReference type="ChEBI" id="CHEBI:30616"/>
    </ligand>
</feature>
<dbReference type="InterPro" id="IPR019805">
    <property type="entry name" value="Heat_shock_protein_90_CS"/>
</dbReference>
<organism evidence="13">
    <name type="scientific">Darwinula stevensoni</name>
    <dbReference type="NCBI Taxonomy" id="69355"/>
    <lineage>
        <taxon>Eukaryota</taxon>
        <taxon>Metazoa</taxon>
        <taxon>Ecdysozoa</taxon>
        <taxon>Arthropoda</taxon>
        <taxon>Crustacea</taxon>
        <taxon>Oligostraca</taxon>
        <taxon>Ostracoda</taxon>
        <taxon>Podocopa</taxon>
        <taxon>Podocopida</taxon>
        <taxon>Darwinulocopina</taxon>
        <taxon>Darwinuloidea</taxon>
        <taxon>Darwinulidae</taxon>
        <taxon>Darwinula</taxon>
    </lineage>
</organism>
<accession>A0A7R8XHC1</accession>
<feature type="binding site" evidence="9">
    <location>
        <begin position="208"/>
        <end position="209"/>
    </location>
    <ligand>
        <name>ATP</name>
        <dbReference type="ChEBI" id="CHEBI:30616"/>
    </ligand>
</feature>
<evidence type="ECO:0000256" key="3">
    <source>
        <dbReference type="ARBA" id="ARBA00021845"/>
    </source>
</evidence>
<evidence type="ECO:0000256" key="8">
    <source>
        <dbReference type="ARBA" id="ARBA00023186"/>
    </source>
</evidence>
<keyword evidence="5 9" id="KW-0547">Nucleotide-binding</keyword>
<feature type="transmembrane region" description="Helical" evidence="11">
    <location>
        <begin position="20"/>
        <end position="42"/>
    </location>
</feature>
<dbReference type="SUPFAM" id="SSF54211">
    <property type="entry name" value="Ribosomal protein S5 domain 2-like"/>
    <property type="match status" value="1"/>
</dbReference>
<dbReference type="GO" id="GO:0005737">
    <property type="term" value="C:cytoplasm"/>
    <property type="evidence" value="ECO:0007669"/>
    <property type="project" value="UniProtKB-SubCell"/>
</dbReference>
<keyword evidence="11" id="KW-0812">Transmembrane</keyword>
<feature type="compositionally biased region" description="Acidic residues" evidence="10">
    <location>
        <begin position="712"/>
        <end position="725"/>
    </location>
</feature>
<dbReference type="Proteomes" id="UP000677054">
    <property type="component" value="Unassembled WGS sequence"/>
</dbReference>
<evidence type="ECO:0000256" key="10">
    <source>
        <dbReference type="SAM" id="MobiDB-lite"/>
    </source>
</evidence>
<dbReference type="EMBL" id="LR900549">
    <property type="protein sequence ID" value="CAD7246087.1"/>
    <property type="molecule type" value="Genomic_DNA"/>
</dbReference>
<dbReference type="PANTHER" id="PTHR11528">
    <property type="entry name" value="HEAT SHOCK PROTEIN 90 FAMILY MEMBER"/>
    <property type="match status" value="1"/>
</dbReference>
<dbReference type="PROSITE" id="PS00298">
    <property type="entry name" value="HSP90"/>
    <property type="match status" value="1"/>
</dbReference>
<dbReference type="Gene3D" id="3.30.230.80">
    <property type="match status" value="1"/>
</dbReference>
<dbReference type="EMBL" id="CAJPEV010001032">
    <property type="protein sequence ID" value="CAG0890293.1"/>
    <property type="molecule type" value="Genomic_DNA"/>
</dbReference>
<dbReference type="GO" id="GO:0016887">
    <property type="term" value="F:ATP hydrolysis activity"/>
    <property type="evidence" value="ECO:0007669"/>
    <property type="project" value="InterPro"/>
</dbReference>
<sequence length="745" mass="84889">MDDAARLTPTNDRRPSAMTFPFLIGAGGLRAAFRLAVVLVSGRSMPMCRADRSACGAFASSEDVTGGVKLDEDIGKSRDALRTDDEVVQREEEAIKLDGLNVAQIKEIRDKAEKFMFQAEVSRMMKLIINSLYRNKEIFLRELISNASDALDKIRLISLTDRSALDATEELSIRIKADKENHILHITDTGIGMTKNELVSNLGTIAKSGTAEFLNKLAESTDSQEENKLDMGDLIGQFGVGFYSSFLVADRVVVTSKHNDDKQHIWESDAANFNIMEDPRGPTLKRGTTVSLYLKEEALDFLEEDTIRDLIKKYSQFINFPIYLWCSKTVKVEEAEEEAEKEEDELVDEGEVTEEKTETKGPKEKTVWDWEKMNTSKPIWMRKSHEIEEEEYNDFYKTLTKGHDNPMTRIHFTAEGEVTFRSLLYIPKELENEILSNYGKKHNIKLYVRRVVKLGVVEDPSNRTRLAKLLRFRSSHGEGWSSLQDYVERSKQGQRFIYYIGGGSKEEVEASPFVELLLKKGYEVLYLLDPIDEYCIQSLPEFEGRKFQNVAREGLELPTSDEAKKSFENLKERFQTLTKWLGENALKDQIAKAELSQRLAKSPCTLVASVFGWTGNMQRIMSAQTHTKHMDPHSEYYMKQKKTMEINPRHPIIQELLRRVEEDPADPVAHQAALTLYRTAVLRSGYQLTDATEFAEAVEGMMRQSLGVPLDAEVEEDDTIDEPAAEQDVPVEPMEHADEDEHDEL</sequence>
<feature type="binding site" evidence="9">
    <location>
        <position position="193"/>
    </location>
    <ligand>
        <name>ATP</name>
        <dbReference type="ChEBI" id="CHEBI:30616"/>
    </ligand>
</feature>
<feature type="region of interest" description="Disordered" evidence="10">
    <location>
        <begin position="712"/>
        <end position="745"/>
    </location>
</feature>
<dbReference type="GO" id="GO:0051082">
    <property type="term" value="F:unfolded protein binding"/>
    <property type="evidence" value="ECO:0007669"/>
    <property type="project" value="InterPro"/>
</dbReference>
<evidence type="ECO:0000313" key="13">
    <source>
        <dbReference type="EMBL" id="CAD7246087.1"/>
    </source>
</evidence>
<dbReference type="FunFam" id="3.30.565.10:FF:000005">
    <property type="entry name" value="Heat shock protein 90"/>
    <property type="match status" value="1"/>
</dbReference>
<dbReference type="Gene3D" id="3.40.50.11260">
    <property type="match status" value="1"/>
</dbReference>
<dbReference type="InterPro" id="IPR020568">
    <property type="entry name" value="Ribosomal_Su5_D2-typ_SF"/>
</dbReference>
<feature type="compositionally biased region" description="Basic and acidic residues" evidence="10">
    <location>
        <begin position="353"/>
        <end position="363"/>
    </location>
</feature>
<comment type="similarity">
    <text evidence="2">Belongs to the heat shock protein 90 family.</text>
</comment>